<organism evidence="2">
    <name type="scientific">Lepeophtheirus salmonis</name>
    <name type="common">Salmon louse</name>
    <name type="synonym">Caligus salmonis</name>
    <dbReference type="NCBI Taxonomy" id="72036"/>
    <lineage>
        <taxon>Eukaryota</taxon>
        <taxon>Metazoa</taxon>
        <taxon>Ecdysozoa</taxon>
        <taxon>Arthropoda</taxon>
        <taxon>Crustacea</taxon>
        <taxon>Multicrustacea</taxon>
        <taxon>Hexanauplia</taxon>
        <taxon>Copepoda</taxon>
        <taxon>Siphonostomatoida</taxon>
        <taxon>Caligidae</taxon>
        <taxon>Lepeophtheirus</taxon>
    </lineage>
</organism>
<dbReference type="InterPro" id="IPR013783">
    <property type="entry name" value="Ig-like_fold"/>
</dbReference>
<dbReference type="InterPro" id="IPR003599">
    <property type="entry name" value="Ig_sub"/>
</dbReference>
<dbReference type="Gene3D" id="2.60.40.10">
    <property type="entry name" value="Immunoglobulins"/>
    <property type="match status" value="1"/>
</dbReference>
<dbReference type="SMART" id="SM00409">
    <property type="entry name" value="IG"/>
    <property type="match status" value="1"/>
</dbReference>
<name>A0A0K2TSV8_LEPSM</name>
<dbReference type="Pfam" id="PF07686">
    <property type="entry name" value="V-set"/>
    <property type="match status" value="1"/>
</dbReference>
<dbReference type="PROSITE" id="PS50835">
    <property type="entry name" value="IG_LIKE"/>
    <property type="match status" value="1"/>
</dbReference>
<dbReference type="InterPro" id="IPR036179">
    <property type="entry name" value="Ig-like_dom_sf"/>
</dbReference>
<feature type="non-terminal residue" evidence="2">
    <location>
        <position position="136"/>
    </location>
</feature>
<dbReference type="AlphaFoldDB" id="A0A0K2TSV8"/>
<dbReference type="InterPro" id="IPR007110">
    <property type="entry name" value="Ig-like_dom"/>
</dbReference>
<dbReference type="PANTHER" id="PTHR23279:SF36">
    <property type="entry name" value="DEFECTIVE PROBOSCIS EXTENSION RESPONSE 9, ISOFORM A"/>
    <property type="match status" value="1"/>
</dbReference>
<evidence type="ECO:0000259" key="1">
    <source>
        <dbReference type="PROSITE" id="PS50835"/>
    </source>
</evidence>
<dbReference type="InterPro" id="IPR013106">
    <property type="entry name" value="Ig_V-set"/>
</dbReference>
<dbReference type="GO" id="GO:0032589">
    <property type="term" value="C:neuron projection membrane"/>
    <property type="evidence" value="ECO:0007669"/>
    <property type="project" value="TreeGrafter"/>
</dbReference>
<dbReference type="EMBL" id="HACA01011778">
    <property type="protein sequence ID" value="CDW29139.1"/>
    <property type="molecule type" value="Transcribed_RNA"/>
</dbReference>
<dbReference type="SUPFAM" id="SSF48726">
    <property type="entry name" value="Immunoglobulin"/>
    <property type="match status" value="1"/>
</dbReference>
<dbReference type="GO" id="GO:0050808">
    <property type="term" value="P:synapse organization"/>
    <property type="evidence" value="ECO:0007669"/>
    <property type="project" value="TreeGrafter"/>
</dbReference>
<dbReference type="InterPro" id="IPR037448">
    <property type="entry name" value="Zig-8"/>
</dbReference>
<dbReference type="PANTHER" id="PTHR23279">
    <property type="entry name" value="DEFECTIVE PROBOSCIS EXTENSION RESPONSE DPR -RELATED"/>
    <property type="match status" value="1"/>
</dbReference>
<accession>A0A0K2TSV8</accession>
<proteinExistence type="predicted"/>
<dbReference type="OrthoDB" id="190835at2759"/>
<sequence>LGGEDNKINGTHFHFKKEASQSDQKTSSSTVLNKWVQSHPLCSTNVTSYVGQTATMYCCLARFDRHLSVSWIRIKEDVIVLTHGHLVFTTDDRIKVGYDSNGIWSLSISRVGQEDFGKYECQTNTEIKNSVIVSLN</sequence>
<reference evidence="2" key="1">
    <citation type="submission" date="2014-05" db="EMBL/GenBank/DDBJ databases">
        <authorList>
            <person name="Chronopoulou M."/>
        </authorList>
    </citation>
    <scope>NUCLEOTIDE SEQUENCE</scope>
    <source>
        <tissue evidence="2">Whole organism</tissue>
    </source>
</reference>
<feature type="domain" description="Ig-like" evidence="1">
    <location>
        <begin position="40"/>
        <end position="134"/>
    </location>
</feature>
<protein>
    <submittedName>
        <fullName evidence="2">Putative LOC101457911 [Ceratitis capitata]</fullName>
    </submittedName>
</protein>
<evidence type="ECO:0000313" key="2">
    <source>
        <dbReference type="EMBL" id="CDW29139.1"/>
    </source>
</evidence>
<feature type="non-terminal residue" evidence="2">
    <location>
        <position position="1"/>
    </location>
</feature>